<name>A0A5P1FJ99_ASPOF</name>
<sequence length="162" mass="17536">MMNKVLNLLALVLLHAVAGGAAYTPSLYHGFHQDHHHHHLRHRPLHHHDHHHARLAEVPTSLSLPPPIPSPSKAPSMAPSPSPSMQGSESPPGLLLCSHHPMAPSCQPFPAPKCQPSSSQFTHQGSSMPRATRSHICTISSSRQGLQKSTRACLLLAHLSLN</sequence>
<organism evidence="3 4">
    <name type="scientific">Asparagus officinalis</name>
    <name type="common">Garden asparagus</name>
    <dbReference type="NCBI Taxonomy" id="4686"/>
    <lineage>
        <taxon>Eukaryota</taxon>
        <taxon>Viridiplantae</taxon>
        <taxon>Streptophyta</taxon>
        <taxon>Embryophyta</taxon>
        <taxon>Tracheophyta</taxon>
        <taxon>Spermatophyta</taxon>
        <taxon>Magnoliopsida</taxon>
        <taxon>Liliopsida</taxon>
        <taxon>Asparagales</taxon>
        <taxon>Asparagaceae</taxon>
        <taxon>Asparagoideae</taxon>
        <taxon>Asparagus</taxon>
    </lineage>
</organism>
<feature type="compositionally biased region" description="Pro residues" evidence="1">
    <location>
        <begin position="64"/>
        <end position="82"/>
    </location>
</feature>
<feature type="chain" id="PRO_5024399869" description="Extensin domain-containing protein" evidence="2">
    <location>
        <begin position="23"/>
        <end position="162"/>
    </location>
</feature>
<dbReference type="Proteomes" id="UP000243459">
    <property type="component" value="Chromosome 2"/>
</dbReference>
<dbReference type="AlphaFoldDB" id="A0A5P1FJ99"/>
<keyword evidence="2" id="KW-0732">Signal</keyword>
<keyword evidence="4" id="KW-1185">Reference proteome</keyword>
<accession>A0A5P1FJ99</accession>
<feature type="region of interest" description="Disordered" evidence="1">
    <location>
        <begin position="60"/>
        <end position="93"/>
    </location>
</feature>
<protein>
    <recommendedName>
        <fullName evidence="5">Extensin domain-containing protein</fullName>
    </recommendedName>
</protein>
<evidence type="ECO:0000313" key="4">
    <source>
        <dbReference type="Proteomes" id="UP000243459"/>
    </source>
</evidence>
<evidence type="ECO:0008006" key="5">
    <source>
        <dbReference type="Google" id="ProtNLM"/>
    </source>
</evidence>
<evidence type="ECO:0000256" key="1">
    <source>
        <dbReference type="SAM" id="MobiDB-lite"/>
    </source>
</evidence>
<evidence type="ECO:0000256" key="2">
    <source>
        <dbReference type="SAM" id="SignalP"/>
    </source>
</evidence>
<gene>
    <name evidence="3" type="ORF">A4U43_C02F2170</name>
</gene>
<feature type="signal peptide" evidence="2">
    <location>
        <begin position="1"/>
        <end position="22"/>
    </location>
</feature>
<proteinExistence type="predicted"/>
<dbReference type="Gramene" id="ONK77009">
    <property type="protein sequence ID" value="ONK77009"/>
    <property type="gene ID" value="A4U43_C02F2170"/>
</dbReference>
<reference evidence="4" key="1">
    <citation type="journal article" date="2017" name="Nat. Commun.">
        <title>The asparagus genome sheds light on the origin and evolution of a young Y chromosome.</title>
        <authorList>
            <person name="Harkess A."/>
            <person name="Zhou J."/>
            <person name="Xu C."/>
            <person name="Bowers J.E."/>
            <person name="Van der Hulst R."/>
            <person name="Ayyampalayam S."/>
            <person name="Mercati F."/>
            <person name="Riccardi P."/>
            <person name="McKain M.R."/>
            <person name="Kakrana A."/>
            <person name="Tang H."/>
            <person name="Ray J."/>
            <person name="Groenendijk J."/>
            <person name="Arikit S."/>
            <person name="Mathioni S.M."/>
            <person name="Nakano M."/>
            <person name="Shan H."/>
            <person name="Telgmann-Rauber A."/>
            <person name="Kanno A."/>
            <person name="Yue Z."/>
            <person name="Chen H."/>
            <person name="Li W."/>
            <person name="Chen Y."/>
            <person name="Xu X."/>
            <person name="Zhang Y."/>
            <person name="Luo S."/>
            <person name="Chen H."/>
            <person name="Gao J."/>
            <person name="Mao Z."/>
            <person name="Pires J.C."/>
            <person name="Luo M."/>
            <person name="Kudrna D."/>
            <person name="Wing R.A."/>
            <person name="Meyers B.C."/>
            <person name="Yi K."/>
            <person name="Kong H."/>
            <person name="Lavrijsen P."/>
            <person name="Sunseri F."/>
            <person name="Falavigna A."/>
            <person name="Ye Y."/>
            <person name="Leebens-Mack J.H."/>
            <person name="Chen G."/>
        </authorList>
    </citation>
    <scope>NUCLEOTIDE SEQUENCE [LARGE SCALE GENOMIC DNA]</scope>
    <source>
        <strain evidence="4">cv. DH0086</strain>
    </source>
</reference>
<dbReference type="EMBL" id="CM007382">
    <property type="protein sequence ID" value="ONK77009.1"/>
    <property type="molecule type" value="Genomic_DNA"/>
</dbReference>
<evidence type="ECO:0000313" key="3">
    <source>
        <dbReference type="EMBL" id="ONK77009.1"/>
    </source>
</evidence>